<feature type="compositionally biased region" description="Basic and acidic residues" evidence="1">
    <location>
        <begin position="56"/>
        <end position="65"/>
    </location>
</feature>
<evidence type="ECO:0000256" key="1">
    <source>
        <dbReference type="SAM" id="MobiDB-lite"/>
    </source>
</evidence>
<dbReference type="AlphaFoldDB" id="A0A8K0MV40"/>
<proteinExistence type="predicted"/>
<name>A0A8K0MV40_COCNU</name>
<comment type="caution">
    <text evidence="2">The sequence shown here is derived from an EMBL/GenBank/DDBJ whole genome shotgun (WGS) entry which is preliminary data.</text>
</comment>
<dbReference type="Proteomes" id="UP000797356">
    <property type="component" value="Chromosome 1"/>
</dbReference>
<keyword evidence="3" id="KW-1185">Reference proteome</keyword>
<organism evidence="2 3">
    <name type="scientific">Cocos nucifera</name>
    <name type="common">Coconut palm</name>
    <dbReference type="NCBI Taxonomy" id="13894"/>
    <lineage>
        <taxon>Eukaryota</taxon>
        <taxon>Viridiplantae</taxon>
        <taxon>Streptophyta</taxon>
        <taxon>Embryophyta</taxon>
        <taxon>Tracheophyta</taxon>
        <taxon>Spermatophyta</taxon>
        <taxon>Magnoliopsida</taxon>
        <taxon>Liliopsida</taxon>
        <taxon>Arecaceae</taxon>
        <taxon>Arecoideae</taxon>
        <taxon>Cocoseae</taxon>
        <taxon>Attaleinae</taxon>
        <taxon>Cocos</taxon>
    </lineage>
</organism>
<reference evidence="2" key="1">
    <citation type="journal article" date="2017" name="Gigascience">
        <title>The genome draft of coconut (Cocos nucifera).</title>
        <authorList>
            <person name="Xiao Y."/>
            <person name="Xu P."/>
            <person name="Fan H."/>
            <person name="Baudouin L."/>
            <person name="Xia W."/>
            <person name="Bocs S."/>
            <person name="Xu J."/>
            <person name="Li Q."/>
            <person name="Guo A."/>
            <person name="Zhou L."/>
            <person name="Li J."/>
            <person name="Wu Y."/>
            <person name="Ma Z."/>
            <person name="Armero A."/>
            <person name="Issali A.E."/>
            <person name="Liu N."/>
            <person name="Peng M."/>
            <person name="Yang Y."/>
        </authorList>
    </citation>
    <scope>NUCLEOTIDE SEQUENCE</scope>
    <source>
        <tissue evidence="2">Spear leaf of Hainan Tall coconut</tissue>
    </source>
</reference>
<dbReference type="EMBL" id="CM017872">
    <property type="protein sequence ID" value="KAG1327671.1"/>
    <property type="molecule type" value="Genomic_DNA"/>
</dbReference>
<protein>
    <submittedName>
        <fullName evidence="2">Uncharacterized protein</fullName>
    </submittedName>
</protein>
<evidence type="ECO:0000313" key="3">
    <source>
        <dbReference type="Proteomes" id="UP000797356"/>
    </source>
</evidence>
<feature type="compositionally biased region" description="Basic residues" evidence="1">
    <location>
        <begin position="38"/>
        <end position="47"/>
    </location>
</feature>
<sequence length="72" mass="7802">MTKIDVIIEGSMPPTSVSSPIEDPALQSLAGREGEKKKDKRVMKVHWKTCPGGSNGHDDSPREDPSSDLDLV</sequence>
<accession>A0A8K0MV40</accession>
<feature type="region of interest" description="Disordered" evidence="1">
    <location>
        <begin position="1"/>
        <end position="72"/>
    </location>
</feature>
<evidence type="ECO:0000313" key="2">
    <source>
        <dbReference type="EMBL" id="KAG1327671.1"/>
    </source>
</evidence>
<gene>
    <name evidence="2" type="ORF">COCNU_01G016050</name>
</gene>
<reference evidence="2" key="2">
    <citation type="submission" date="2019-07" db="EMBL/GenBank/DDBJ databases">
        <authorList>
            <person name="Yang Y."/>
            <person name="Bocs S."/>
            <person name="Baudouin L."/>
        </authorList>
    </citation>
    <scope>NUCLEOTIDE SEQUENCE</scope>
    <source>
        <tissue evidence="2">Spear leaf of Hainan Tall coconut</tissue>
    </source>
</reference>